<evidence type="ECO:0000313" key="2">
    <source>
        <dbReference type="Proteomes" id="UP000643207"/>
    </source>
</evidence>
<protein>
    <submittedName>
        <fullName evidence="1">Uncharacterized protein</fullName>
    </submittedName>
</protein>
<accession>A0A9X1BMZ1</accession>
<dbReference type="AlphaFoldDB" id="A0A9X1BMZ1"/>
<reference evidence="1 2" key="1">
    <citation type="submission" date="2021-01" db="EMBL/GenBank/DDBJ databases">
        <title>Piscinibacter sp. Jin2 Genome sequencing and assembly.</title>
        <authorList>
            <person name="Kim I."/>
        </authorList>
    </citation>
    <scope>NUCLEOTIDE SEQUENCE [LARGE SCALE GENOMIC DNA]</scope>
    <source>
        <strain evidence="1 2">Jin2</strain>
    </source>
</reference>
<gene>
    <name evidence="1" type="ORF">JI742_03215</name>
</gene>
<sequence length="531" mass="51711">MDTLDLEHALLGQSLNQLLALQSTEAGGTVAALADAAPGLLDGLQGGGLALQELLSGIVAGAALPLLHAESLAELSALLGTGPLGSVGSSSLDLGPLLDDLALPLQGSLLETIDDLLGLAPDGLPAVDGLLDLDGLLGEVLAGDLGGLSQALGGLPAQLGGLGGLGGTTLGSTLSQVETVIAQVLDQLEGLLGDNLVLPVVLDDLPLDETVQAIQQILGNTLVPLVGEGVDLLQDIVIDLQTALDAGTLAAISGLSHDLLDHTVGTVQAIAGIVSVEALSPALDLGASAIDQVNDLVAQLASPLGDALPVLYPVLAQVQQRLDGVGELVGTLDTLAEPVLEAGSGALDNLVQIVDGALAVLAPTIGTVDALLQGGDLPLLGDPLNVLDGLPLVGDLLGAVTGLLGGSGLPLGGSGGLPLLGDLLGGDLLPAGLADPLAVLEGLPLDGGLLAPVQALLGGLPLVGDAPGLDGLLGAAEGLLGGDLPALGLEPVAEIADSLLGELPLLDGLTAPLGGALHLGGLDTLIPGSNP</sequence>
<name>A0A9X1BMZ1_9BURK</name>
<organism evidence="1 2">
    <name type="scientific">Aquariibacter lacus</name>
    <dbReference type="NCBI Taxonomy" id="2801332"/>
    <lineage>
        <taxon>Bacteria</taxon>
        <taxon>Pseudomonadati</taxon>
        <taxon>Pseudomonadota</taxon>
        <taxon>Betaproteobacteria</taxon>
        <taxon>Burkholderiales</taxon>
        <taxon>Sphaerotilaceae</taxon>
        <taxon>Aquariibacter</taxon>
    </lineage>
</organism>
<keyword evidence="2" id="KW-1185">Reference proteome</keyword>
<proteinExistence type="predicted"/>
<dbReference type="RefSeq" id="WP_201823945.1">
    <property type="nucleotide sequence ID" value="NZ_JAERRA010000001.1"/>
</dbReference>
<evidence type="ECO:0000313" key="1">
    <source>
        <dbReference type="EMBL" id="MBL0718892.1"/>
    </source>
</evidence>
<dbReference type="Proteomes" id="UP000643207">
    <property type="component" value="Unassembled WGS sequence"/>
</dbReference>
<dbReference type="EMBL" id="JAERRA010000001">
    <property type="protein sequence ID" value="MBL0718892.1"/>
    <property type="molecule type" value="Genomic_DNA"/>
</dbReference>
<comment type="caution">
    <text evidence="1">The sequence shown here is derived from an EMBL/GenBank/DDBJ whole genome shotgun (WGS) entry which is preliminary data.</text>
</comment>